<accession>A0A4Q9H037</accession>
<evidence type="ECO:0000313" key="1">
    <source>
        <dbReference type="EMBL" id="TBO31083.1"/>
    </source>
</evidence>
<dbReference type="GO" id="GO:0003830">
    <property type="term" value="F:beta-1,4-mannosylglycoprotein 4-beta-N-acetylglucosaminyltransferase activity"/>
    <property type="evidence" value="ECO:0007669"/>
    <property type="project" value="InterPro"/>
</dbReference>
<keyword evidence="2" id="KW-1185">Reference proteome</keyword>
<name>A0A4Q9H037_9BURK</name>
<sequence>MNPFDVPRHPADIRIIDGFTFFNEVDMLEVRLRYLYDHVDHFIIVEADHTFSGQAKPLILQEIFQTERFSWAKDKVDLRSVHIDTQGLRLDVALKEYDPSADFWKIEATQRNAIRPAHFYDNDILLMGDLDEIPNRALVSSIRYSSTFSTWARKEPRALTQHFYYYNTGCLKDEVWRGTIMVPGSARDQSNQQIRDRRYGWSYVNDAGWHFSYFMTPEQIAEKIGSFSHQEYNTAQMRDIDRISQAMSAQTDLFGRDQRFVDLPHDHVPRDLQLLLDAAFGAMK</sequence>
<dbReference type="InterPro" id="IPR006813">
    <property type="entry name" value="Glyco_trans_17"/>
</dbReference>
<dbReference type="GO" id="GO:0006044">
    <property type="term" value="P:N-acetylglucosamine metabolic process"/>
    <property type="evidence" value="ECO:0007669"/>
    <property type="project" value="TreeGrafter"/>
</dbReference>
<reference evidence="1 2" key="1">
    <citation type="submission" date="2019-02" db="EMBL/GenBank/DDBJ databases">
        <title>Aquabacterium sp. strain KMB7.</title>
        <authorList>
            <person name="Chen W.-M."/>
        </authorList>
    </citation>
    <scope>NUCLEOTIDE SEQUENCE [LARGE SCALE GENOMIC DNA]</scope>
    <source>
        <strain evidence="1 2">KMB7</strain>
    </source>
</reference>
<dbReference type="RefSeq" id="WP_130967419.1">
    <property type="nucleotide sequence ID" value="NZ_SIXI01000003.1"/>
</dbReference>
<dbReference type="OrthoDB" id="7391526at2"/>
<dbReference type="Proteomes" id="UP000292120">
    <property type="component" value="Unassembled WGS sequence"/>
</dbReference>
<dbReference type="Pfam" id="PF04724">
    <property type="entry name" value="Glyco_transf_17"/>
    <property type="match status" value="1"/>
</dbReference>
<dbReference type="PANTHER" id="PTHR12224:SF0">
    <property type="entry name" value="BETA-1,4-MANNOSYL-GLYCOPROTEIN 4-BETA-N-ACETYLGLUCOSAMINYLTRANSFERASE"/>
    <property type="match status" value="1"/>
</dbReference>
<evidence type="ECO:0000313" key="2">
    <source>
        <dbReference type="Proteomes" id="UP000292120"/>
    </source>
</evidence>
<organism evidence="1 2">
    <name type="scientific">Aquabacterium lacunae</name>
    <dbReference type="NCBI Taxonomy" id="2528630"/>
    <lineage>
        <taxon>Bacteria</taxon>
        <taxon>Pseudomonadati</taxon>
        <taxon>Pseudomonadota</taxon>
        <taxon>Betaproteobacteria</taxon>
        <taxon>Burkholderiales</taxon>
        <taxon>Aquabacterium</taxon>
    </lineage>
</organism>
<dbReference type="PANTHER" id="PTHR12224">
    <property type="entry name" value="BETA-1,4-MANNOSYL-GLYCOPROTEIN BETA-1,4-N-ACETYLGLUCOSAMINYL-TRANSFERASE"/>
    <property type="match status" value="1"/>
</dbReference>
<protein>
    <recommendedName>
        <fullName evidence="3">Beta-1,4-mannosyl-glycoprotein beta-1,4-N-acetylglucosaminyltransferase</fullName>
    </recommendedName>
</protein>
<dbReference type="GO" id="GO:0016020">
    <property type="term" value="C:membrane"/>
    <property type="evidence" value="ECO:0007669"/>
    <property type="project" value="InterPro"/>
</dbReference>
<dbReference type="AlphaFoldDB" id="A0A4Q9H037"/>
<evidence type="ECO:0008006" key="3">
    <source>
        <dbReference type="Google" id="ProtNLM"/>
    </source>
</evidence>
<comment type="caution">
    <text evidence="1">The sequence shown here is derived from an EMBL/GenBank/DDBJ whole genome shotgun (WGS) entry which is preliminary data.</text>
</comment>
<gene>
    <name evidence="1" type="ORF">EYS42_07465</name>
</gene>
<proteinExistence type="predicted"/>
<dbReference type="EMBL" id="SIXI01000003">
    <property type="protein sequence ID" value="TBO31083.1"/>
    <property type="molecule type" value="Genomic_DNA"/>
</dbReference>